<dbReference type="PANTHER" id="PTHR24072">
    <property type="entry name" value="RHO FAMILY GTPASE"/>
    <property type="match status" value="1"/>
</dbReference>
<dbReference type="PROSITE" id="PS51419">
    <property type="entry name" value="RAB"/>
    <property type="match status" value="1"/>
</dbReference>
<comment type="caution">
    <text evidence="3">The sequence shown here is derived from an EMBL/GenBank/DDBJ whole genome shotgun (WGS) entry which is preliminary data.</text>
</comment>
<dbReference type="STRING" id="1109443.G4TWA8"/>
<evidence type="ECO:0000313" key="3">
    <source>
        <dbReference type="EMBL" id="CCA75601.1"/>
    </source>
</evidence>
<dbReference type="InterPro" id="IPR027417">
    <property type="entry name" value="P-loop_NTPase"/>
</dbReference>
<keyword evidence="1" id="KW-0547">Nucleotide-binding</keyword>
<dbReference type="GO" id="GO:0007264">
    <property type="term" value="P:small GTPase-mediated signal transduction"/>
    <property type="evidence" value="ECO:0007669"/>
    <property type="project" value="InterPro"/>
</dbReference>
<dbReference type="OrthoDB" id="25896at2759"/>
<evidence type="ECO:0000313" key="4">
    <source>
        <dbReference type="Proteomes" id="UP000007148"/>
    </source>
</evidence>
<dbReference type="PROSITE" id="PS51421">
    <property type="entry name" value="RAS"/>
    <property type="match status" value="1"/>
</dbReference>
<dbReference type="InterPro" id="IPR001806">
    <property type="entry name" value="Small_GTPase"/>
</dbReference>
<accession>G4TWA8</accession>
<dbReference type="SUPFAM" id="SSF52540">
    <property type="entry name" value="P-loop containing nucleoside triphosphate hydrolases"/>
    <property type="match status" value="3"/>
</dbReference>
<dbReference type="GO" id="GO:0005525">
    <property type="term" value="F:GTP binding"/>
    <property type="evidence" value="ECO:0007669"/>
    <property type="project" value="UniProtKB-KW"/>
</dbReference>
<dbReference type="AlphaFoldDB" id="G4TWA8"/>
<dbReference type="SMART" id="SM00173">
    <property type="entry name" value="RAS"/>
    <property type="match status" value="1"/>
</dbReference>
<dbReference type="Pfam" id="PF00071">
    <property type="entry name" value="Ras"/>
    <property type="match status" value="3"/>
</dbReference>
<dbReference type="Proteomes" id="UP000007148">
    <property type="component" value="Unassembled WGS sequence"/>
</dbReference>
<keyword evidence="2" id="KW-0342">GTP-binding</keyword>
<dbReference type="SMART" id="SM00174">
    <property type="entry name" value="RHO"/>
    <property type="match status" value="2"/>
</dbReference>
<dbReference type="InterPro" id="IPR003578">
    <property type="entry name" value="Small_GTPase_Rho"/>
</dbReference>
<dbReference type="GO" id="GO:0003924">
    <property type="term" value="F:GTPase activity"/>
    <property type="evidence" value="ECO:0007669"/>
    <property type="project" value="InterPro"/>
</dbReference>
<keyword evidence="4" id="KW-1185">Reference proteome</keyword>
<dbReference type="PRINTS" id="PR00449">
    <property type="entry name" value="RASTRNSFRMNG"/>
</dbReference>
<organism evidence="3 4">
    <name type="scientific">Serendipita indica (strain DSM 11827)</name>
    <name type="common">Root endophyte fungus</name>
    <name type="synonym">Piriformospora indica</name>
    <dbReference type="NCBI Taxonomy" id="1109443"/>
    <lineage>
        <taxon>Eukaryota</taxon>
        <taxon>Fungi</taxon>
        <taxon>Dikarya</taxon>
        <taxon>Basidiomycota</taxon>
        <taxon>Agaricomycotina</taxon>
        <taxon>Agaricomycetes</taxon>
        <taxon>Sebacinales</taxon>
        <taxon>Serendipitaceae</taxon>
        <taxon>Serendipita</taxon>
    </lineage>
</organism>
<dbReference type="PROSITE" id="PS51420">
    <property type="entry name" value="RHO"/>
    <property type="match status" value="2"/>
</dbReference>
<dbReference type="Gene3D" id="3.40.50.300">
    <property type="entry name" value="P-loop containing nucleotide triphosphate hydrolases"/>
    <property type="match status" value="3"/>
</dbReference>
<dbReference type="InParanoid" id="G4TWA8"/>
<dbReference type="SMART" id="SM00175">
    <property type="entry name" value="RAB"/>
    <property type="match status" value="1"/>
</dbReference>
<gene>
    <name evidence="3" type="ORF">PIIN_09591</name>
</gene>
<dbReference type="eggNOG" id="KOG0393">
    <property type="taxonomic scope" value="Eukaryota"/>
</dbReference>
<name>G4TWA8_SERID</name>
<reference evidence="3 4" key="1">
    <citation type="journal article" date="2011" name="PLoS Pathog.">
        <title>Endophytic Life Strategies Decoded by Genome and Transcriptome Analyses of the Mutualistic Root Symbiont Piriformospora indica.</title>
        <authorList>
            <person name="Zuccaro A."/>
            <person name="Lahrmann U."/>
            <person name="Guldener U."/>
            <person name="Langen G."/>
            <person name="Pfiffi S."/>
            <person name="Biedenkopf D."/>
            <person name="Wong P."/>
            <person name="Samans B."/>
            <person name="Grimm C."/>
            <person name="Basiewicz M."/>
            <person name="Murat C."/>
            <person name="Martin F."/>
            <person name="Kogel K.H."/>
        </authorList>
    </citation>
    <scope>NUCLEOTIDE SEQUENCE [LARGE SCALE GENOMIC DNA]</scope>
    <source>
        <strain evidence="3 4">DSM 11827</strain>
    </source>
</reference>
<evidence type="ECO:0000256" key="2">
    <source>
        <dbReference type="ARBA" id="ARBA00023134"/>
    </source>
</evidence>
<evidence type="ECO:0000256" key="1">
    <source>
        <dbReference type="ARBA" id="ARBA00022741"/>
    </source>
</evidence>
<dbReference type="EMBL" id="CAFZ01000479">
    <property type="protein sequence ID" value="CCA75601.1"/>
    <property type="molecule type" value="Genomic_DNA"/>
</dbReference>
<dbReference type="HOGENOM" id="CLU_563943_0_0_1"/>
<protein>
    <submittedName>
        <fullName evidence="3">Related to Rho3 GTP binding protein</fullName>
    </submittedName>
</protein>
<sequence>MLARWPSAFVFQRGVPRGFHLRAVELDDRADCYLSDFTMVAHKIAIVGDTGIGILAFCDSPRPGPCFLLQHAVLCLSVDDPTSFENVESLWWPEIAHWIPEVPIILVGTKKDVSRKVSIDEARKLAGRIHAVEYLECSSNTDEGIQNLIDAMARSVAPSFLSPTLFMNAHRIVIVGDYGVGRSSLGMRVMEKELPDHISYWGLIEGDPIQVPCFNKIVELDIQVPMSSERYNRLLSLSYTAACAVVFCYSVEDPSSLEYVESQLWLEILHHNPKLPLILVGTKNDLSLSAGILFLSFTMTAHKIVIVGDKGVGKSSLALCVLGIELPTAWISSVVNSDSVQVSCFNMAVELWVEDIRVSDCDERLRPLSYSKSCTAVICYSVDDPASLEHVESLWWPELAYYAPEVPLILVGTKSDVLRQVSLNEARKIAARINAAQLMECSSKTSEGIQNLVDALARSVVTRKHDHRQCSARREKRSGICVVV</sequence>
<proteinExistence type="predicted"/>